<feature type="compositionally biased region" description="Acidic residues" evidence="1">
    <location>
        <begin position="95"/>
        <end position="114"/>
    </location>
</feature>
<proteinExistence type="predicted"/>
<feature type="region of interest" description="Disordered" evidence="1">
    <location>
        <begin position="1"/>
        <end position="31"/>
    </location>
</feature>
<sequence>MSSHQGDLDYGKDLDREKEEQKSSVHKTEITKKMTADISRKIKLSNKRQEALKEIEDDLLHEQKLDIEKEIRKHTRHTLEMVQRDDISRKSSTSDIEEEAIIPIQDDLEDEQELDNEKQQQKDLRQKSMSSHQDDLDYGEDMYNDKEEQQSIAHKPKMTKKVSAVVSRKIKPTSTRQEAIIEILDNLQHEQKLDSERETRKYTENDFKLVQKISNVNIRKPLPQLVVRLEKFDFSIYQKETAKELTFVQTFVQNEKYPKYISETSSIDSTINLSENQEIVQNQQNSENEEGYDIDDVERSLEKMFQFVDAGSTTVQKKKTSDDKISVERKEKSKGSSLSSATLQDSILEMSRTTDTSNTIIRRKRKFCNPNDITILPDQDDEVERSRRRLTKGISSSRGIRFT</sequence>
<feature type="region of interest" description="Disordered" evidence="1">
    <location>
        <begin position="73"/>
        <end position="139"/>
    </location>
</feature>
<gene>
    <name evidence="2" type="ORF">DIABBA_LOCUS9637</name>
</gene>
<name>A0A9N9T681_DIABA</name>
<feature type="compositionally biased region" description="Basic and acidic residues" evidence="1">
    <location>
        <begin position="115"/>
        <end position="126"/>
    </location>
</feature>
<dbReference type="Proteomes" id="UP001153709">
    <property type="component" value="Chromosome 6"/>
</dbReference>
<feature type="compositionally biased region" description="Basic and acidic residues" evidence="1">
    <location>
        <begin position="73"/>
        <end position="89"/>
    </location>
</feature>
<organism evidence="2 3">
    <name type="scientific">Diabrotica balteata</name>
    <name type="common">Banded cucumber beetle</name>
    <dbReference type="NCBI Taxonomy" id="107213"/>
    <lineage>
        <taxon>Eukaryota</taxon>
        <taxon>Metazoa</taxon>
        <taxon>Ecdysozoa</taxon>
        <taxon>Arthropoda</taxon>
        <taxon>Hexapoda</taxon>
        <taxon>Insecta</taxon>
        <taxon>Pterygota</taxon>
        <taxon>Neoptera</taxon>
        <taxon>Endopterygota</taxon>
        <taxon>Coleoptera</taxon>
        <taxon>Polyphaga</taxon>
        <taxon>Cucujiformia</taxon>
        <taxon>Chrysomeloidea</taxon>
        <taxon>Chrysomelidae</taxon>
        <taxon>Galerucinae</taxon>
        <taxon>Diabroticina</taxon>
        <taxon>Diabroticites</taxon>
        <taxon>Diabrotica</taxon>
    </lineage>
</organism>
<reference evidence="2" key="1">
    <citation type="submission" date="2022-01" db="EMBL/GenBank/DDBJ databases">
        <authorList>
            <person name="King R."/>
        </authorList>
    </citation>
    <scope>NUCLEOTIDE SEQUENCE</scope>
</reference>
<dbReference type="AlphaFoldDB" id="A0A9N9T681"/>
<keyword evidence="3" id="KW-1185">Reference proteome</keyword>
<accession>A0A9N9T681</accession>
<protein>
    <submittedName>
        <fullName evidence="2">Uncharacterized protein</fullName>
    </submittedName>
</protein>
<evidence type="ECO:0000313" key="3">
    <source>
        <dbReference type="Proteomes" id="UP001153709"/>
    </source>
</evidence>
<dbReference type="EMBL" id="OU898281">
    <property type="protein sequence ID" value="CAG9836555.1"/>
    <property type="molecule type" value="Genomic_DNA"/>
</dbReference>
<evidence type="ECO:0000256" key="1">
    <source>
        <dbReference type="SAM" id="MobiDB-lite"/>
    </source>
</evidence>
<dbReference type="OrthoDB" id="10671380at2759"/>
<evidence type="ECO:0000313" key="2">
    <source>
        <dbReference type="EMBL" id="CAG9836555.1"/>
    </source>
</evidence>